<keyword evidence="5" id="KW-0067">ATP-binding</keyword>
<protein>
    <recommendedName>
        <fullName evidence="8">Protein kinase domain-containing protein</fullName>
    </recommendedName>
</protein>
<dbReference type="GO" id="GO:0005524">
    <property type="term" value="F:ATP binding"/>
    <property type="evidence" value="ECO:0007669"/>
    <property type="project" value="UniProtKB-KW"/>
</dbReference>
<evidence type="ECO:0000256" key="2">
    <source>
        <dbReference type="ARBA" id="ARBA00022679"/>
    </source>
</evidence>
<dbReference type="eggNOG" id="KOG0671">
    <property type="taxonomic scope" value="Eukaryota"/>
</dbReference>
<keyword evidence="7" id="KW-1185">Reference proteome</keyword>
<evidence type="ECO:0000256" key="5">
    <source>
        <dbReference type="ARBA" id="ARBA00022840"/>
    </source>
</evidence>
<dbReference type="STRING" id="667725.A0A0L0F5G6"/>
<keyword evidence="2" id="KW-0808">Transferase</keyword>
<dbReference type="RefSeq" id="XP_014145723.1">
    <property type="nucleotide sequence ID" value="XM_014290248.1"/>
</dbReference>
<dbReference type="EMBL" id="KQ248070">
    <property type="protein sequence ID" value="KNC71821.1"/>
    <property type="molecule type" value="Genomic_DNA"/>
</dbReference>
<keyword evidence="3" id="KW-0547">Nucleotide-binding</keyword>
<dbReference type="GO" id="GO:0005634">
    <property type="term" value="C:nucleus"/>
    <property type="evidence" value="ECO:0007669"/>
    <property type="project" value="TreeGrafter"/>
</dbReference>
<reference evidence="6 7" key="1">
    <citation type="submission" date="2011-02" db="EMBL/GenBank/DDBJ databases">
        <title>The Genome Sequence of Sphaeroforma arctica JP610.</title>
        <authorList>
            <consortium name="The Broad Institute Genome Sequencing Platform"/>
            <person name="Russ C."/>
            <person name="Cuomo C."/>
            <person name="Young S.K."/>
            <person name="Zeng Q."/>
            <person name="Gargeya S."/>
            <person name="Alvarado L."/>
            <person name="Berlin A."/>
            <person name="Chapman S.B."/>
            <person name="Chen Z."/>
            <person name="Freedman E."/>
            <person name="Gellesch M."/>
            <person name="Goldberg J."/>
            <person name="Griggs A."/>
            <person name="Gujja S."/>
            <person name="Heilman E."/>
            <person name="Heiman D."/>
            <person name="Howarth C."/>
            <person name="Mehta T."/>
            <person name="Neiman D."/>
            <person name="Pearson M."/>
            <person name="Roberts A."/>
            <person name="Saif S."/>
            <person name="Shea T."/>
            <person name="Shenoy N."/>
            <person name="Sisk P."/>
            <person name="Stolte C."/>
            <person name="Sykes S."/>
            <person name="White J."/>
            <person name="Yandava C."/>
            <person name="Burger G."/>
            <person name="Gray M.W."/>
            <person name="Holland P.W.H."/>
            <person name="King N."/>
            <person name="Lang F.B.F."/>
            <person name="Roger A.J."/>
            <person name="Ruiz-Trillo I."/>
            <person name="Haas B."/>
            <person name="Nusbaum C."/>
            <person name="Birren B."/>
        </authorList>
    </citation>
    <scope>NUCLEOTIDE SEQUENCE [LARGE SCALE GENOMIC DNA]</scope>
    <source>
        <strain evidence="6 7">JP610</strain>
    </source>
</reference>
<keyword evidence="4" id="KW-0418">Kinase</keyword>
<dbReference type="Proteomes" id="UP000054560">
    <property type="component" value="Unassembled WGS sequence"/>
</dbReference>
<dbReference type="Gene3D" id="1.10.510.10">
    <property type="entry name" value="Transferase(Phosphotransferase) domain 1"/>
    <property type="match status" value="1"/>
</dbReference>
<name>A0A0L0F5G6_9EUKA</name>
<dbReference type="PANTHER" id="PTHR45646">
    <property type="entry name" value="SERINE/THREONINE-PROTEIN KINASE DOA-RELATED"/>
    <property type="match status" value="1"/>
</dbReference>
<dbReference type="AlphaFoldDB" id="A0A0L0F5G6"/>
<evidence type="ECO:0008006" key="8">
    <source>
        <dbReference type="Google" id="ProtNLM"/>
    </source>
</evidence>
<evidence type="ECO:0000313" key="6">
    <source>
        <dbReference type="EMBL" id="KNC71821.1"/>
    </source>
</evidence>
<evidence type="ECO:0000256" key="3">
    <source>
        <dbReference type="ARBA" id="ARBA00022741"/>
    </source>
</evidence>
<dbReference type="GO" id="GO:0004674">
    <property type="term" value="F:protein serine/threonine kinase activity"/>
    <property type="evidence" value="ECO:0007669"/>
    <property type="project" value="UniProtKB-KW"/>
</dbReference>
<evidence type="ECO:0000313" key="7">
    <source>
        <dbReference type="Proteomes" id="UP000054560"/>
    </source>
</evidence>
<dbReference type="OrthoDB" id="283111at2759"/>
<evidence type="ECO:0000256" key="1">
    <source>
        <dbReference type="ARBA" id="ARBA00022527"/>
    </source>
</evidence>
<evidence type="ECO:0000256" key="4">
    <source>
        <dbReference type="ARBA" id="ARBA00022777"/>
    </source>
</evidence>
<feature type="non-terminal residue" evidence="6">
    <location>
        <position position="54"/>
    </location>
</feature>
<dbReference type="SUPFAM" id="SSF56112">
    <property type="entry name" value="Protein kinase-like (PK-like)"/>
    <property type="match status" value="1"/>
</dbReference>
<proteinExistence type="predicted"/>
<dbReference type="InterPro" id="IPR051175">
    <property type="entry name" value="CLK_kinases"/>
</dbReference>
<feature type="non-terminal residue" evidence="6">
    <location>
        <position position="1"/>
    </location>
</feature>
<sequence>LGWGPPCDMWSVGCIVVELYTGKCLFQTHENLEHLAMIEKIIAAVGQNIIKRVG</sequence>
<keyword evidence="1" id="KW-0723">Serine/threonine-protein kinase</keyword>
<dbReference type="PANTHER" id="PTHR45646:SF11">
    <property type="entry name" value="SERINE_THREONINE-PROTEIN KINASE DOA"/>
    <property type="match status" value="1"/>
</dbReference>
<dbReference type="InterPro" id="IPR011009">
    <property type="entry name" value="Kinase-like_dom_sf"/>
</dbReference>
<accession>A0A0L0F5G6</accession>
<dbReference type="GeneID" id="25916140"/>
<gene>
    <name evidence="6" type="ORF">SARC_15636</name>
</gene>
<organism evidence="6 7">
    <name type="scientific">Sphaeroforma arctica JP610</name>
    <dbReference type="NCBI Taxonomy" id="667725"/>
    <lineage>
        <taxon>Eukaryota</taxon>
        <taxon>Ichthyosporea</taxon>
        <taxon>Ichthyophonida</taxon>
        <taxon>Sphaeroforma</taxon>
    </lineage>
</organism>